<dbReference type="EMBL" id="JAWDIP010000003">
    <property type="protein sequence ID" value="MDY0393293.1"/>
    <property type="molecule type" value="Genomic_DNA"/>
</dbReference>
<sequence length="96" mass="9986">MVGPVVAIGAVMLVILMLLGFALLKASAKAVYLAYFPLIVIFVTGVIMAVLPKMIGKIEMLGAGVGGWGISFLFAAVISGLCTPILDVYLRSGKQS</sequence>
<keyword evidence="1" id="KW-0812">Transmembrane</keyword>
<protein>
    <recommendedName>
        <fullName evidence="4">YesK-like protein</fullName>
    </recommendedName>
</protein>
<name>A0ABU5C1Y0_9BACI</name>
<feature type="transmembrane region" description="Helical" evidence="1">
    <location>
        <begin position="70"/>
        <end position="90"/>
    </location>
</feature>
<feature type="transmembrane region" description="Helical" evidence="1">
    <location>
        <begin position="31"/>
        <end position="50"/>
    </location>
</feature>
<keyword evidence="3" id="KW-1185">Reference proteome</keyword>
<evidence type="ECO:0008006" key="4">
    <source>
        <dbReference type="Google" id="ProtNLM"/>
    </source>
</evidence>
<evidence type="ECO:0000313" key="2">
    <source>
        <dbReference type="EMBL" id="MDY0393293.1"/>
    </source>
</evidence>
<keyword evidence="1" id="KW-0472">Membrane</keyword>
<dbReference type="RefSeq" id="WP_390356758.1">
    <property type="nucleotide sequence ID" value="NZ_JBHUIZ010000013.1"/>
</dbReference>
<evidence type="ECO:0000256" key="1">
    <source>
        <dbReference type="SAM" id="Phobius"/>
    </source>
</evidence>
<comment type="caution">
    <text evidence="2">The sequence shown here is derived from an EMBL/GenBank/DDBJ whole genome shotgun (WGS) entry which is preliminary data.</text>
</comment>
<accession>A0ABU5C1Y0</accession>
<keyword evidence="1" id="KW-1133">Transmembrane helix</keyword>
<dbReference type="Proteomes" id="UP001281447">
    <property type="component" value="Unassembled WGS sequence"/>
</dbReference>
<evidence type="ECO:0000313" key="3">
    <source>
        <dbReference type="Proteomes" id="UP001281447"/>
    </source>
</evidence>
<organism evidence="2 3">
    <name type="scientific">Tigheibacillus halophilus</name>
    <dbReference type="NCBI Taxonomy" id="361280"/>
    <lineage>
        <taxon>Bacteria</taxon>
        <taxon>Bacillati</taxon>
        <taxon>Bacillota</taxon>
        <taxon>Bacilli</taxon>
        <taxon>Bacillales</taxon>
        <taxon>Bacillaceae</taxon>
        <taxon>Tigheibacillus</taxon>
    </lineage>
</organism>
<reference evidence="2 3" key="1">
    <citation type="submission" date="2023-10" db="EMBL/GenBank/DDBJ databases">
        <title>Virgibacillus halophilus 5B73C genome.</title>
        <authorList>
            <person name="Miliotis G."/>
            <person name="Sengupta P."/>
            <person name="Hameed A."/>
            <person name="Chuvochina M."/>
            <person name="Mcdonagh F."/>
            <person name="Simpson A.C."/>
            <person name="Singh N.K."/>
            <person name="Rekha P.D."/>
            <person name="Raman K."/>
            <person name="Hugenholtz P."/>
            <person name="Venkateswaran K."/>
        </authorList>
    </citation>
    <scope>NUCLEOTIDE SEQUENCE [LARGE SCALE GENOMIC DNA]</scope>
    <source>
        <strain evidence="2 3">5B73C</strain>
    </source>
</reference>
<gene>
    <name evidence="2" type="ORF">RWE15_01195</name>
</gene>
<proteinExistence type="predicted"/>
<feature type="transmembrane region" description="Helical" evidence="1">
    <location>
        <begin position="6"/>
        <end position="24"/>
    </location>
</feature>